<dbReference type="PROSITE" id="PS00903">
    <property type="entry name" value="CYT_DCMP_DEAMINASES_1"/>
    <property type="match status" value="1"/>
</dbReference>
<dbReference type="InterPro" id="IPR002125">
    <property type="entry name" value="CMP_dCMP_dom"/>
</dbReference>
<dbReference type="KEGG" id="msaa:QYS49_10180"/>
<evidence type="ECO:0000313" key="11">
    <source>
        <dbReference type="Proteomes" id="UP001230496"/>
    </source>
</evidence>
<evidence type="ECO:0000256" key="5">
    <source>
        <dbReference type="ARBA" id="ARBA00022801"/>
    </source>
</evidence>
<sequence>MELTVNSDEHFMREALRQAEIAYEEGEIPVGAVVVCQKKIIAKAYNQTEKLNDVTAHAEMLAITSAANHLGGKYLTDCTLYVSLEPCGMCAGALNWSQIDQIVFALADEKRGFTKINPNMIHPKTKVKSGLMATESKKLIDDFFAKMRNKKN</sequence>
<name>A0AA49JH63_9BACT</name>
<reference evidence="10 11" key="1">
    <citation type="submission" date="2023-08" db="EMBL/GenBank/DDBJ databases">
        <title>Comparative genomics and taxonomic characterization of three novel marine species of genus Marivirga.</title>
        <authorList>
            <person name="Muhammad N."/>
            <person name="Kim S.-G."/>
        </authorList>
    </citation>
    <scope>NUCLEOTIDE SEQUENCE [LARGE SCALE GENOMIC DNA]</scope>
    <source>
        <strain evidence="10 11">BDSF4-3</strain>
    </source>
</reference>
<proteinExistence type="inferred from homology"/>
<dbReference type="GO" id="GO:0002100">
    <property type="term" value="P:tRNA wobble adenosine to inosine editing"/>
    <property type="evidence" value="ECO:0007669"/>
    <property type="project" value="UniProtKB-UniRule"/>
</dbReference>
<comment type="subunit">
    <text evidence="2 8">Homodimer.</text>
</comment>
<keyword evidence="3 8" id="KW-0819">tRNA processing</keyword>
<comment type="function">
    <text evidence="8">Catalyzes the deamination of adenosine to inosine at the wobble position 34 of tRNA(Arg2).</text>
</comment>
<dbReference type="Gene3D" id="3.40.140.10">
    <property type="entry name" value="Cytidine Deaminase, domain 2"/>
    <property type="match status" value="1"/>
</dbReference>
<dbReference type="CDD" id="cd01285">
    <property type="entry name" value="nucleoside_deaminase"/>
    <property type="match status" value="1"/>
</dbReference>
<dbReference type="HAMAP" id="MF_00972">
    <property type="entry name" value="tRNA_aden_deaminase"/>
    <property type="match status" value="1"/>
</dbReference>
<feature type="binding site" evidence="8">
    <location>
        <position position="57"/>
    </location>
    <ligand>
        <name>Zn(2+)</name>
        <dbReference type="ChEBI" id="CHEBI:29105"/>
        <note>catalytic</note>
    </ligand>
</feature>
<feature type="domain" description="CMP/dCMP-type deaminase" evidence="9">
    <location>
        <begin position="6"/>
        <end position="116"/>
    </location>
</feature>
<evidence type="ECO:0000256" key="8">
    <source>
        <dbReference type="HAMAP-Rule" id="MF_00972"/>
    </source>
</evidence>
<dbReference type="InterPro" id="IPR016192">
    <property type="entry name" value="APOBEC/CMP_deaminase_Zn-bd"/>
</dbReference>
<dbReference type="PANTHER" id="PTHR11079">
    <property type="entry name" value="CYTOSINE DEAMINASE FAMILY MEMBER"/>
    <property type="match status" value="1"/>
</dbReference>
<keyword evidence="6 8" id="KW-0862">Zinc</keyword>
<evidence type="ECO:0000259" key="9">
    <source>
        <dbReference type="PROSITE" id="PS51747"/>
    </source>
</evidence>
<comment type="catalytic activity">
    <reaction evidence="7 8">
        <text>adenosine(34) in tRNA + H2O + H(+) = inosine(34) in tRNA + NH4(+)</text>
        <dbReference type="Rhea" id="RHEA:43168"/>
        <dbReference type="Rhea" id="RHEA-COMP:10373"/>
        <dbReference type="Rhea" id="RHEA-COMP:10374"/>
        <dbReference type="ChEBI" id="CHEBI:15377"/>
        <dbReference type="ChEBI" id="CHEBI:15378"/>
        <dbReference type="ChEBI" id="CHEBI:28938"/>
        <dbReference type="ChEBI" id="CHEBI:74411"/>
        <dbReference type="ChEBI" id="CHEBI:82852"/>
        <dbReference type="EC" id="3.5.4.33"/>
    </reaction>
</comment>
<dbReference type="Proteomes" id="UP001230496">
    <property type="component" value="Chromosome"/>
</dbReference>
<feature type="active site" description="Proton donor" evidence="8">
    <location>
        <position position="59"/>
    </location>
</feature>
<evidence type="ECO:0000256" key="1">
    <source>
        <dbReference type="ARBA" id="ARBA00010669"/>
    </source>
</evidence>
<dbReference type="SUPFAM" id="SSF53927">
    <property type="entry name" value="Cytidine deaminase-like"/>
    <property type="match status" value="1"/>
</dbReference>
<gene>
    <name evidence="8" type="primary">tadA</name>
    <name evidence="10" type="ORF">QYS49_10180</name>
</gene>
<evidence type="ECO:0000256" key="2">
    <source>
        <dbReference type="ARBA" id="ARBA00011738"/>
    </source>
</evidence>
<evidence type="ECO:0000256" key="3">
    <source>
        <dbReference type="ARBA" id="ARBA00022694"/>
    </source>
</evidence>
<comment type="similarity">
    <text evidence="1">Belongs to the cytidine and deoxycytidylate deaminase family. ADAT2 subfamily.</text>
</comment>
<dbReference type="PROSITE" id="PS51747">
    <property type="entry name" value="CYT_DCMP_DEAMINASES_2"/>
    <property type="match status" value="1"/>
</dbReference>
<dbReference type="EMBL" id="CP129971">
    <property type="protein sequence ID" value="WKK78431.1"/>
    <property type="molecule type" value="Genomic_DNA"/>
</dbReference>
<accession>A0AA49JH63</accession>
<keyword evidence="11" id="KW-1185">Reference proteome</keyword>
<keyword evidence="4 8" id="KW-0479">Metal-binding</keyword>
<evidence type="ECO:0000256" key="4">
    <source>
        <dbReference type="ARBA" id="ARBA00022723"/>
    </source>
</evidence>
<feature type="binding site" evidence="8">
    <location>
        <position position="90"/>
    </location>
    <ligand>
        <name>Zn(2+)</name>
        <dbReference type="ChEBI" id="CHEBI:29105"/>
        <note>catalytic</note>
    </ligand>
</feature>
<dbReference type="InterPro" id="IPR028883">
    <property type="entry name" value="tRNA_aden_deaminase"/>
</dbReference>
<evidence type="ECO:0000256" key="7">
    <source>
        <dbReference type="ARBA" id="ARBA00048045"/>
    </source>
</evidence>
<evidence type="ECO:0000256" key="6">
    <source>
        <dbReference type="ARBA" id="ARBA00022833"/>
    </source>
</evidence>
<dbReference type="InterPro" id="IPR016193">
    <property type="entry name" value="Cytidine_deaminase-like"/>
</dbReference>
<comment type="cofactor">
    <cofactor evidence="8">
        <name>Zn(2+)</name>
        <dbReference type="ChEBI" id="CHEBI:29105"/>
    </cofactor>
    <text evidence="8">Binds 1 zinc ion per subunit.</text>
</comment>
<dbReference type="EC" id="3.5.4.33" evidence="8"/>
<keyword evidence="5 8" id="KW-0378">Hydrolase</keyword>
<protein>
    <recommendedName>
        <fullName evidence="8">tRNA-specific adenosine deaminase</fullName>
        <ecNumber evidence="8">3.5.4.33</ecNumber>
    </recommendedName>
</protein>
<dbReference type="GO" id="GO:0052717">
    <property type="term" value="F:tRNA-specific adenosine-34 deaminase activity"/>
    <property type="evidence" value="ECO:0007669"/>
    <property type="project" value="UniProtKB-UniRule"/>
</dbReference>
<feature type="binding site" evidence="8">
    <location>
        <position position="87"/>
    </location>
    <ligand>
        <name>Zn(2+)</name>
        <dbReference type="ChEBI" id="CHEBI:29105"/>
        <note>catalytic</note>
    </ligand>
</feature>
<evidence type="ECO:0000313" key="10">
    <source>
        <dbReference type="EMBL" id="WKK78431.1"/>
    </source>
</evidence>
<dbReference type="AlphaFoldDB" id="A0AA49JH63"/>
<dbReference type="GO" id="GO:0008270">
    <property type="term" value="F:zinc ion binding"/>
    <property type="evidence" value="ECO:0007669"/>
    <property type="project" value="UniProtKB-UniRule"/>
</dbReference>
<dbReference type="RefSeq" id="WP_308349619.1">
    <property type="nucleotide sequence ID" value="NZ_CP129971.1"/>
</dbReference>
<dbReference type="Pfam" id="PF00383">
    <property type="entry name" value="dCMP_cyt_deam_1"/>
    <property type="match status" value="1"/>
</dbReference>
<organism evidence="10 11">
    <name type="scientific">Marivirga salinarum</name>
    <dbReference type="NCBI Taxonomy" id="3059078"/>
    <lineage>
        <taxon>Bacteria</taxon>
        <taxon>Pseudomonadati</taxon>
        <taxon>Bacteroidota</taxon>
        <taxon>Cytophagia</taxon>
        <taxon>Cytophagales</taxon>
        <taxon>Marivirgaceae</taxon>
        <taxon>Marivirga</taxon>
    </lineage>
</organism>
<dbReference type="PANTHER" id="PTHR11079:SF202">
    <property type="entry name" value="TRNA-SPECIFIC ADENOSINE DEAMINASE"/>
    <property type="match status" value="1"/>
</dbReference>